<dbReference type="FunFam" id="2.170.130.10:FF:000003">
    <property type="entry name" value="SusC/RagA family TonB-linked outer membrane protein"/>
    <property type="match status" value="1"/>
</dbReference>
<keyword evidence="2 7" id="KW-0813">Transport</keyword>
<protein>
    <submittedName>
        <fullName evidence="9">TonB-linked SusC/RagA family outer membrane protein</fullName>
    </submittedName>
</protein>
<dbReference type="Gene3D" id="2.40.170.20">
    <property type="entry name" value="TonB-dependent receptor, beta-barrel domain"/>
    <property type="match status" value="1"/>
</dbReference>
<evidence type="ECO:0000313" key="9">
    <source>
        <dbReference type="EMBL" id="PJJ83311.1"/>
    </source>
</evidence>
<dbReference type="InterPro" id="IPR039426">
    <property type="entry name" value="TonB-dep_rcpt-like"/>
</dbReference>
<dbReference type="InterPro" id="IPR036942">
    <property type="entry name" value="Beta-barrel_TonB_sf"/>
</dbReference>
<comment type="similarity">
    <text evidence="7">Belongs to the TonB-dependent receptor family.</text>
</comment>
<dbReference type="InterPro" id="IPR012910">
    <property type="entry name" value="Plug_dom"/>
</dbReference>
<evidence type="ECO:0000256" key="4">
    <source>
        <dbReference type="ARBA" id="ARBA00022692"/>
    </source>
</evidence>
<dbReference type="AlphaFoldDB" id="A0A2H9VR64"/>
<dbReference type="Pfam" id="PF13715">
    <property type="entry name" value="CarbopepD_reg_2"/>
    <property type="match status" value="1"/>
</dbReference>
<dbReference type="Gene3D" id="2.60.40.1120">
    <property type="entry name" value="Carboxypeptidase-like, regulatory domain"/>
    <property type="match status" value="1"/>
</dbReference>
<proteinExistence type="inferred from homology"/>
<evidence type="ECO:0000256" key="6">
    <source>
        <dbReference type="ARBA" id="ARBA00023237"/>
    </source>
</evidence>
<gene>
    <name evidence="9" type="ORF">CLV57_0291</name>
</gene>
<dbReference type="InterPro" id="IPR037066">
    <property type="entry name" value="Plug_dom_sf"/>
</dbReference>
<dbReference type="NCBIfam" id="TIGR04056">
    <property type="entry name" value="OMP_RagA_SusC"/>
    <property type="match status" value="1"/>
</dbReference>
<dbReference type="Gene3D" id="2.170.130.10">
    <property type="entry name" value="TonB-dependent receptor, plug domain"/>
    <property type="match status" value="1"/>
</dbReference>
<sequence length="1149" mass="127043">MHLIFIFFKGRKGRFSLSTFSLNKKVIAMKLTVIFLLFFYSQSIANSFAQRVTLSEKDASLAAVFTKIKSQTNYTFVYPDALLKKTKPVTVDVKNVSIENALKNLLADQPVTFSIVNKIIVIKEVENKEIVSTAPRFLVGGQVLDEKGEPVTGATIKIKGTDVAVASDQNGRFSINAPAGSVLVVSFIGYKPQEVTVSSNQLNLTIKLQVEEQGLNEVVVVGYGEQKKASVVGAITQTMGKDLQRTGGVTNLGMALTGNLPGVITTASSGQPGGEDPQIVIRGVTSWNSSSPLILVDGVERSISNIDIGSVESVSVLKDASATAVYGVRGANGVILITTKRGVEGKAQITVRSNTTTKIASKLPAKYDSYDALMLKNQIIERESIADINTWSGYTPKQRIDKYRYPADAYEADRYPNVDWEKELFRSSAQSYNNSINVSGGSKLVNYFAGVDITQEGDLFKTFQNNRGYNSQFGYNRFNVRSNLDFNLTKTTKFSTKLFGSNGVRQVPFGLANGDGSYWSSAYRTAPDSFKPIYQSGYYGFYPVATQDQPNAAFWLAYSGVEKRTTTQLTTDFILQQELSMVTKGLSVRASLSLDNTFAENGRGINDQFNPAQRMYIDPSTGIVSYEQPRNTGTQFDFNDAIAWSSAGGTVANGSIYRNINYQFHINYARSFGDHSITGLAVLQRQRNATGGSFPRYREDWVFRTTYNYKQKYLFEANGAYNGSEKFGPNYRFAFFPSLSAGWAINKEKFMEKLTFVSQLKLRGSWGRIGDDNVGGDPWLFRDSYIYGGNTQMGSPVANTPYTIYRQGAIGNPNISWETAEKRNVGVDFGFFNGDIAGSVDVFNDRRTRIMIGGPSRALPSFFGYGNLVPNANLGEVKSKGYEIELRLNHRFSNGLRVYLNTAMTHATNLTVFRDDPALTPAYQMQQGYAIGQTRSYIDNGFLKSWDDLLGSTVRSANNQNKLPGDYNIVDFNADGVIDAKDQAPYGYTGTPQNTYNASIGFDWKNFSFFAQFYAVNNVTRFINFPDFQGKSNVMFVERPFYYLQNGGGEVPPPRWSVLDGIGGSGTRYSYDGSYVRLKNVEIGYALPVKAIKSIGLKSCRIFVSGNNLLLWTKMPDDRESNFASGGNDPSNGAYPTVRRFNLGVDLTL</sequence>
<dbReference type="Pfam" id="PF07660">
    <property type="entry name" value="STN"/>
    <property type="match status" value="1"/>
</dbReference>
<evidence type="ECO:0000256" key="2">
    <source>
        <dbReference type="ARBA" id="ARBA00022448"/>
    </source>
</evidence>
<accession>A0A2H9VR64</accession>
<evidence type="ECO:0000256" key="5">
    <source>
        <dbReference type="ARBA" id="ARBA00023136"/>
    </source>
</evidence>
<dbReference type="Proteomes" id="UP000242687">
    <property type="component" value="Unassembled WGS sequence"/>
</dbReference>
<dbReference type="NCBIfam" id="TIGR04057">
    <property type="entry name" value="SusC_RagA_signa"/>
    <property type="match status" value="1"/>
</dbReference>
<evidence type="ECO:0000256" key="7">
    <source>
        <dbReference type="PROSITE-ProRule" id="PRU01360"/>
    </source>
</evidence>
<keyword evidence="4 7" id="KW-0812">Transmembrane</keyword>
<comment type="caution">
    <text evidence="9">The sequence shown here is derived from an EMBL/GenBank/DDBJ whole genome shotgun (WGS) entry which is preliminary data.</text>
</comment>
<dbReference type="SUPFAM" id="SSF49464">
    <property type="entry name" value="Carboxypeptidase regulatory domain-like"/>
    <property type="match status" value="1"/>
</dbReference>
<dbReference type="EMBL" id="PGFJ01000001">
    <property type="protein sequence ID" value="PJJ83311.1"/>
    <property type="molecule type" value="Genomic_DNA"/>
</dbReference>
<evidence type="ECO:0000256" key="3">
    <source>
        <dbReference type="ARBA" id="ARBA00022452"/>
    </source>
</evidence>
<reference evidence="9 10" key="1">
    <citation type="submission" date="2017-11" db="EMBL/GenBank/DDBJ databases">
        <title>Genomic Encyclopedia of Archaeal and Bacterial Type Strains, Phase II (KMG-II): From Individual Species to Whole Genera.</title>
        <authorList>
            <person name="Goeker M."/>
        </authorList>
    </citation>
    <scope>NUCLEOTIDE SEQUENCE [LARGE SCALE GENOMIC DNA]</scope>
    <source>
        <strain evidence="9 10">DSM 28175</strain>
    </source>
</reference>
<dbReference type="InterPro" id="IPR011662">
    <property type="entry name" value="Secretin/TonB_short_N"/>
</dbReference>
<organism evidence="9 10">
    <name type="scientific">Mucilaginibacter auburnensis</name>
    <dbReference type="NCBI Taxonomy" id="1457233"/>
    <lineage>
        <taxon>Bacteria</taxon>
        <taxon>Pseudomonadati</taxon>
        <taxon>Bacteroidota</taxon>
        <taxon>Sphingobacteriia</taxon>
        <taxon>Sphingobacteriales</taxon>
        <taxon>Sphingobacteriaceae</taxon>
        <taxon>Mucilaginibacter</taxon>
    </lineage>
</organism>
<dbReference type="Pfam" id="PF07715">
    <property type="entry name" value="Plug"/>
    <property type="match status" value="1"/>
</dbReference>
<dbReference type="SUPFAM" id="SSF56935">
    <property type="entry name" value="Porins"/>
    <property type="match status" value="1"/>
</dbReference>
<dbReference type="InterPro" id="IPR023996">
    <property type="entry name" value="TonB-dep_OMP_SusC/RagA"/>
</dbReference>
<keyword evidence="3 7" id="KW-1134">Transmembrane beta strand</keyword>
<dbReference type="GO" id="GO:0009279">
    <property type="term" value="C:cell outer membrane"/>
    <property type="evidence" value="ECO:0007669"/>
    <property type="project" value="UniProtKB-SubCell"/>
</dbReference>
<dbReference type="InterPro" id="IPR023997">
    <property type="entry name" value="TonB-dep_OMP_SusC/RagA_CS"/>
</dbReference>
<feature type="domain" description="Secretin/TonB short N-terminal" evidence="8">
    <location>
        <begin position="74"/>
        <end position="125"/>
    </location>
</feature>
<keyword evidence="6 7" id="KW-0998">Cell outer membrane</keyword>
<evidence type="ECO:0000256" key="1">
    <source>
        <dbReference type="ARBA" id="ARBA00004571"/>
    </source>
</evidence>
<comment type="subcellular location">
    <subcellularLocation>
        <location evidence="1 7">Cell outer membrane</location>
        <topology evidence="1 7">Multi-pass membrane protein</topology>
    </subcellularLocation>
</comment>
<dbReference type="InterPro" id="IPR008969">
    <property type="entry name" value="CarboxyPept-like_regulatory"/>
</dbReference>
<evidence type="ECO:0000313" key="10">
    <source>
        <dbReference type="Proteomes" id="UP000242687"/>
    </source>
</evidence>
<keyword evidence="5 7" id="KW-0472">Membrane</keyword>
<dbReference type="SMART" id="SM00965">
    <property type="entry name" value="STN"/>
    <property type="match status" value="1"/>
</dbReference>
<keyword evidence="10" id="KW-1185">Reference proteome</keyword>
<name>A0A2H9VR64_9SPHI</name>
<evidence type="ECO:0000259" key="8">
    <source>
        <dbReference type="SMART" id="SM00965"/>
    </source>
</evidence>
<dbReference type="PROSITE" id="PS52016">
    <property type="entry name" value="TONB_DEPENDENT_REC_3"/>
    <property type="match status" value="1"/>
</dbReference>